<proteinExistence type="predicted"/>
<dbReference type="EMBL" id="MLJW01007127">
    <property type="protein sequence ID" value="OIQ65695.1"/>
    <property type="molecule type" value="Genomic_DNA"/>
</dbReference>
<protein>
    <submittedName>
        <fullName evidence="1">Uncharacterized protein</fullName>
    </submittedName>
</protein>
<dbReference type="AlphaFoldDB" id="A0A1J5PCZ7"/>
<name>A0A1J5PCZ7_9ZZZZ</name>
<evidence type="ECO:0000313" key="1">
    <source>
        <dbReference type="EMBL" id="OIQ65695.1"/>
    </source>
</evidence>
<comment type="caution">
    <text evidence="1">The sequence shown here is derived from an EMBL/GenBank/DDBJ whole genome shotgun (WGS) entry which is preliminary data.</text>
</comment>
<sequence>MGGSFASYDINGISGFEDRRQLDWQGASLDLRYKLFDRMAAPFGLTFALETHADRFDDISAAPARRYGTEMTLALDRELIPNRVVAAFNLLYEPERTHLFGMGVAGQEATAGAAVAVMAQIRPGFLIGGEMRYLRKYDGIGFDDFAGQALFVGPTAYWQLSERSRLTVAWSPQLWGRPAGSVATLDLVNFERHQARVIFGVNF</sequence>
<reference evidence="1" key="1">
    <citation type="submission" date="2016-10" db="EMBL/GenBank/DDBJ databases">
        <title>Sequence of Gallionella enrichment culture.</title>
        <authorList>
            <person name="Poehlein A."/>
            <person name="Muehling M."/>
            <person name="Daniel R."/>
        </authorList>
    </citation>
    <scope>NUCLEOTIDE SEQUENCE</scope>
</reference>
<gene>
    <name evidence="1" type="ORF">GALL_527420</name>
</gene>
<organism evidence="1">
    <name type="scientific">mine drainage metagenome</name>
    <dbReference type="NCBI Taxonomy" id="410659"/>
    <lineage>
        <taxon>unclassified sequences</taxon>
        <taxon>metagenomes</taxon>
        <taxon>ecological metagenomes</taxon>
    </lineage>
</organism>
<accession>A0A1J5PCZ7</accession>